<evidence type="ECO:0000256" key="2">
    <source>
        <dbReference type="ARBA" id="ARBA00004906"/>
    </source>
</evidence>
<dbReference type="InterPro" id="IPR011989">
    <property type="entry name" value="ARM-like"/>
</dbReference>
<accession>A0A0D6R3I9</accession>
<dbReference type="Gene3D" id="3.30.40.10">
    <property type="entry name" value="Zinc/RING finger domain, C3HC4 (zinc finger)"/>
    <property type="match status" value="1"/>
</dbReference>
<dbReference type="GO" id="GO:0007166">
    <property type="term" value="P:cell surface receptor signaling pathway"/>
    <property type="evidence" value="ECO:0007669"/>
    <property type="project" value="InterPro"/>
</dbReference>
<proteinExistence type="predicted"/>
<comment type="catalytic activity">
    <reaction evidence="1">
        <text>S-ubiquitinyl-[E2 ubiquitin-conjugating enzyme]-L-cysteine + [acceptor protein]-L-lysine = [E2 ubiquitin-conjugating enzyme]-L-cysteine + N(6)-ubiquitinyl-[acceptor protein]-L-lysine.</text>
        <dbReference type="EC" id="2.3.2.27"/>
    </reaction>
</comment>
<dbReference type="Pfam" id="PF04564">
    <property type="entry name" value="U-box"/>
    <property type="match status" value="1"/>
</dbReference>
<dbReference type="CDD" id="cd16664">
    <property type="entry name" value="RING-Ubox_PUB"/>
    <property type="match status" value="1"/>
</dbReference>
<evidence type="ECO:0000259" key="7">
    <source>
        <dbReference type="PROSITE" id="PS51698"/>
    </source>
</evidence>
<evidence type="ECO:0000256" key="6">
    <source>
        <dbReference type="SAM" id="SignalP"/>
    </source>
</evidence>
<dbReference type="SMART" id="SM00504">
    <property type="entry name" value="Ubox"/>
    <property type="match status" value="1"/>
</dbReference>
<feature type="chain" id="PRO_5002311762" description="RING-type E3 ubiquitin transferase" evidence="6">
    <location>
        <begin position="29"/>
        <end position="1010"/>
    </location>
</feature>
<sequence>MTLIVELVPIGTLLAVVTTQVLETAVAAQDVLIEKESFRVLSKYLSDIQPVLAELRMRNLKETEAVRQALESLSADVKTAKSVVDTCTNKPRFWLLINCRDIVRQAQQVTRDIGKSLALLSLASTEVSADIRDSVNRLQGEMQNAEFEASQAQLRIINKLELGVREHKTDQGFANDLIREIARAVGVPVEPSEINKELESFRREKEEAAERKVREEEAFMEQVIALLSNADAARSPEQVEKRYRERLMSLGSSIPEEEHIPALKPFLCPLKGDVMIDPVSLCTGTTYERKEIQRWFDDGNKIDPATREPLSDFTLRPNIPIKQSIEEWVERNYCLKIKAAMSKLQSGEETKEKDAFKQMQQLCEEKPINKDWIAIEGLIPPMVQVLAKSHSRDVKRGALSTLKALVSDHAKNKDKVVEAGGVEQVVRCLARDARISQAAVELLSELLLNGSERNASVYRKISQERSAILLLVTLRNGTGRESAEKAEEILQELRDNDNNIVQMAAANWYGPLIDCLHKGSEDSKLKMARALSNMELTDQNIKLLGDEGAIPPLVKMISSNLESKAAALGALKNLSTNHENKKHMANAGAIPLILDHLVSSKFPSNVREMSATILERIMCDDGIQFLVDGSAEHLELEPIIQNLLALQQNPSIFVSIQRHVLNALLGMLSGPKGEHVRQIARAANGISILLPLVEGSDQKIRESVIKLLCCLSEGGSHEVSDFLISEKRFDLFVSFLEDNSRSDIQAAAAGILATFPDSDSKVTAALIKADALPAIIQVLKNGSPKAKENAAGALLRFTDPSDLENQHMVVELGAYPILINLLYSGTILAKSRAAFAIGNLSLSTPRLSVAPSVTGCWCFKPAQPLACRVHRGPCDVRTTFCLVKADALPGLVNLLQEKECEAAGATIHALSTLVCDDEILSKGASVLHDAKAVDPVLEILSQGTPESKEEAVKLLEKVFEVKDIVEAYGSKARIPLVDMATQTHDNGPLRRKAAKVLAQLEVIQETSSYF</sequence>
<evidence type="ECO:0000256" key="3">
    <source>
        <dbReference type="ARBA" id="ARBA00012483"/>
    </source>
</evidence>
<organism evidence="8">
    <name type="scientific">Araucaria cunninghamii</name>
    <name type="common">Hoop pine</name>
    <name type="synonym">Moreton Bay pine</name>
    <dbReference type="NCBI Taxonomy" id="56994"/>
    <lineage>
        <taxon>Eukaryota</taxon>
        <taxon>Viridiplantae</taxon>
        <taxon>Streptophyta</taxon>
        <taxon>Embryophyta</taxon>
        <taxon>Tracheophyta</taxon>
        <taxon>Spermatophyta</taxon>
        <taxon>Pinopsida</taxon>
        <taxon>Pinidae</taxon>
        <taxon>Conifers II</taxon>
        <taxon>Araucariales</taxon>
        <taxon>Araucariaceae</taxon>
        <taxon>Araucaria</taxon>
    </lineage>
</organism>
<dbReference type="Pfam" id="PF00514">
    <property type="entry name" value="Arm"/>
    <property type="match status" value="1"/>
</dbReference>
<dbReference type="InterPro" id="IPR013083">
    <property type="entry name" value="Znf_RING/FYVE/PHD"/>
</dbReference>
<dbReference type="Gene3D" id="1.20.930.20">
    <property type="entry name" value="Adaptor protein Cbl, N-terminal domain"/>
    <property type="match status" value="1"/>
</dbReference>
<feature type="repeat" description="ARM" evidence="5">
    <location>
        <begin position="377"/>
        <end position="420"/>
    </location>
</feature>
<evidence type="ECO:0000256" key="5">
    <source>
        <dbReference type="PROSITE-ProRule" id="PRU00259"/>
    </source>
</evidence>
<evidence type="ECO:0000256" key="4">
    <source>
        <dbReference type="ARBA" id="ARBA00022679"/>
    </source>
</evidence>
<dbReference type="EC" id="2.3.2.27" evidence="3"/>
<dbReference type="InterPro" id="IPR052608">
    <property type="entry name" value="U-box_domain_protein"/>
</dbReference>
<keyword evidence="4" id="KW-0808">Transferase</keyword>
<dbReference type="InterPro" id="IPR003613">
    <property type="entry name" value="Ubox_domain"/>
</dbReference>
<dbReference type="InterPro" id="IPR036537">
    <property type="entry name" value="Adaptor_Cbl_N_dom_sf"/>
</dbReference>
<dbReference type="Pfam" id="PF25598">
    <property type="entry name" value="ARM_PUB"/>
    <property type="match status" value="1"/>
</dbReference>
<protein>
    <recommendedName>
        <fullName evidence="3">RING-type E3 ubiquitin transferase</fullName>
        <ecNumber evidence="3">2.3.2.27</ecNumber>
    </recommendedName>
</protein>
<dbReference type="InterPro" id="IPR045210">
    <property type="entry name" value="RING-Ubox_PUB"/>
</dbReference>
<dbReference type="SUPFAM" id="SSF57850">
    <property type="entry name" value="RING/U-box"/>
    <property type="match status" value="1"/>
</dbReference>
<dbReference type="InterPro" id="IPR058678">
    <property type="entry name" value="ARM_PUB"/>
</dbReference>
<comment type="pathway">
    <text evidence="2">Protein modification; protein ubiquitination.</text>
</comment>
<evidence type="ECO:0000313" key="8">
    <source>
        <dbReference type="EMBL" id="JAG96848.1"/>
    </source>
</evidence>
<feature type="signal peptide" evidence="6">
    <location>
        <begin position="1"/>
        <end position="28"/>
    </location>
</feature>
<dbReference type="SUPFAM" id="SSF48371">
    <property type="entry name" value="ARM repeat"/>
    <property type="match status" value="3"/>
</dbReference>
<dbReference type="InterPro" id="IPR016024">
    <property type="entry name" value="ARM-type_fold"/>
</dbReference>
<reference evidence="8" key="1">
    <citation type="submission" date="2015-03" db="EMBL/GenBank/DDBJ databases">
        <title>A transcriptome of Araucaria cunninghamii, an australian fine timber species.</title>
        <authorList>
            <person name="Jing Yi C.J.Y."/>
            <person name="Yin San L.Y.S."/>
            <person name="Abdul Karim S.S."/>
            <person name="Wan Azmi N.N."/>
            <person name="Hercus R.R."/>
            <person name="Croft L.L."/>
        </authorList>
    </citation>
    <scope>NUCLEOTIDE SEQUENCE</scope>
    <source>
        <strain evidence="8">MI0301</strain>
        <tissue evidence="8">Leaf</tissue>
    </source>
</reference>
<keyword evidence="6" id="KW-0732">Signal</keyword>
<dbReference type="UniPathway" id="UPA00143"/>
<dbReference type="Gene3D" id="1.25.10.10">
    <property type="entry name" value="Leucine-rich Repeat Variant"/>
    <property type="match status" value="3"/>
</dbReference>
<feature type="domain" description="U-box" evidence="7">
    <location>
        <begin position="261"/>
        <end position="335"/>
    </location>
</feature>
<dbReference type="PROSITE" id="PS51698">
    <property type="entry name" value="U_BOX"/>
    <property type="match status" value="1"/>
</dbReference>
<dbReference type="InterPro" id="IPR000225">
    <property type="entry name" value="Armadillo"/>
</dbReference>
<dbReference type="PROSITE" id="PS50176">
    <property type="entry name" value="ARM_REPEAT"/>
    <property type="match status" value="2"/>
</dbReference>
<feature type="repeat" description="ARM" evidence="5">
    <location>
        <begin position="548"/>
        <end position="589"/>
    </location>
</feature>
<dbReference type="SMART" id="SM00185">
    <property type="entry name" value="ARM"/>
    <property type="match status" value="9"/>
</dbReference>
<dbReference type="PANTHER" id="PTHR45958">
    <property type="entry name" value="RING-TYPE E3 UBIQUITIN TRANSFERASE"/>
    <property type="match status" value="1"/>
</dbReference>
<name>A0A0D6R3I9_ARACU</name>
<dbReference type="PANTHER" id="PTHR45958:SF15">
    <property type="entry name" value="RING-TYPE E3 UBIQUITIN TRANSFERASE"/>
    <property type="match status" value="1"/>
</dbReference>
<evidence type="ECO:0000256" key="1">
    <source>
        <dbReference type="ARBA" id="ARBA00000900"/>
    </source>
</evidence>
<dbReference type="AlphaFoldDB" id="A0A0D6R3I9"/>
<dbReference type="GO" id="GO:0016567">
    <property type="term" value="P:protein ubiquitination"/>
    <property type="evidence" value="ECO:0007669"/>
    <property type="project" value="UniProtKB-UniPathway"/>
</dbReference>
<dbReference type="EMBL" id="GCKF01035859">
    <property type="protein sequence ID" value="JAG96848.1"/>
    <property type="molecule type" value="Transcribed_RNA"/>
</dbReference>
<dbReference type="GO" id="GO:0061630">
    <property type="term" value="F:ubiquitin protein ligase activity"/>
    <property type="evidence" value="ECO:0007669"/>
    <property type="project" value="UniProtKB-EC"/>
</dbReference>